<dbReference type="Proteomes" id="UP000027120">
    <property type="component" value="Unassembled WGS sequence"/>
</dbReference>
<dbReference type="InterPro" id="IPR016035">
    <property type="entry name" value="Acyl_Trfase/lysoPLipase"/>
</dbReference>
<keyword evidence="10" id="KW-1185">Reference proteome</keyword>
<dbReference type="PROSITE" id="PS51635">
    <property type="entry name" value="PNPLA"/>
    <property type="match status" value="1"/>
</dbReference>
<sequence length="402" mass="44442">MENRAFPANQPPTYANLITILSIDGGGIRGIIPGVILAYLESQLQELDGEDARLADYFDVIAGTSTGGLLTAMLTAPSEQNRPMYAAKDIVPFYIRHGPKIFPQLRGMLANSVVNLVRALMGTKYDGKYLHKVIKENLKDTKLHQTLTNVAIPTFDIKKLQPTIFSSFQVAASPDLDAQLADIAIGTSAAPTYFPAHYFKNPDEHGTLKEFNLIDGGVAANNPTLVAISEMTKHILKNPDFCPINPLDYTRFLVISIGTGSKKSEHKYNAKMASKWGIISWLYDNGDTPLLDCYGRAIGDMVDYHISVVFQALQSEDNYLRIEDDTLQGDVTSIDLTTKENFENLVRAGETLLKKPVSRINLDTGLYEPIENGSAGTNEEALKRFAKMLSDERKLRESKSPH</sequence>
<reference evidence="9 10" key="1">
    <citation type="submission" date="2014-04" db="EMBL/GenBank/DDBJ databases">
        <authorList>
            <consortium name="International Citrus Genome Consortium"/>
            <person name="Gmitter F."/>
            <person name="Chen C."/>
            <person name="Farmerie W."/>
            <person name="Harkins T."/>
            <person name="Desany B."/>
            <person name="Mohiuddin M."/>
            <person name="Kodira C."/>
            <person name="Borodovsky M."/>
            <person name="Lomsadze A."/>
            <person name="Burns P."/>
            <person name="Jenkins J."/>
            <person name="Prochnik S."/>
            <person name="Shu S."/>
            <person name="Chapman J."/>
            <person name="Pitluck S."/>
            <person name="Schmutz J."/>
            <person name="Rokhsar D."/>
        </authorList>
    </citation>
    <scope>NUCLEOTIDE SEQUENCE</scope>
</reference>
<name>A0A067GV30_CITSI</name>
<dbReference type="GO" id="GO:0006952">
    <property type="term" value="P:defense response"/>
    <property type="evidence" value="ECO:0007669"/>
    <property type="project" value="UniProtKB-KW"/>
</dbReference>
<evidence type="ECO:0000256" key="1">
    <source>
        <dbReference type="ARBA" id="ARBA00010240"/>
    </source>
</evidence>
<dbReference type="FunFam" id="3.40.1090.10:FF:000005">
    <property type="entry name" value="Patatin"/>
    <property type="match status" value="1"/>
</dbReference>
<dbReference type="AlphaFoldDB" id="A0A067GV30"/>
<evidence type="ECO:0000313" key="9">
    <source>
        <dbReference type="EMBL" id="KDO79282.1"/>
    </source>
</evidence>
<proteinExistence type="inferred from homology"/>
<evidence type="ECO:0000256" key="3">
    <source>
        <dbReference type="ARBA" id="ARBA00022821"/>
    </source>
</evidence>
<feature type="active site" description="Nucleophile" evidence="6">
    <location>
        <position position="65"/>
    </location>
</feature>
<evidence type="ECO:0000256" key="4">
    <source>
        <dbReference type="ARBA" id="ARBA00022963"/>
    </source>
</evidence>
<evidence type="ECO:0000313" key="10">
    <source>
        <dbReference type="Proteomes" id="UP000027120"/>
    </source>
</evidence>
<dbReference type="GO" id="GO:0047372">
    <property type="term" value="F:monoacylglycerol lipase activity"/>
    <property type="evidence" value="ECO:0000318"/>
    <property type="project" value="GO_Central"/>
</dbReference>
<keyword evidence="3" id="KW-0611">Plant defense</keyword>
<dbReference type="EC" id="3.1.1.-" evidence="7"/>
<dbReference type="GO" id="GO:0016042">
    <property type="term" value="P:lipid catabolic process"/>
    <property type="evidence" value="ECO:0007669"/>
    <property type="project" value="UniProtKB-UniRule"/>
</dbReference>
<keyword evidence="2 6" id="KW-0378">Hydrolase</keyword>
<dbReference type="Gene3D" id="3.40.1090.10">
    <property type="entry name" value="Cytosolic phospholipase A2 catalytic domain"/>
    <property type="match status" value="1"/>
</dbReference>
<comment type="similarity">
    <text evidence="1 7">Belongs to the patatin family.</text>
</comment>
<comment type="function">
    <text evidence="7">Lipolytic acyl hydrolase (LAH).</text>
</comment>
<feature type="domain" description="PNPLA" evidence="8">
    <location>
        <begin position="21"/>
        <end position="228"/>
    </location>
</feature>
<dbReference type="PaxDb" id="2711-XP_006466736.1"/>
<dbReference type="PANTHER" id="PTHR32176:SF115">
    <property type="entry name" value="PATATIN-LIKE PROTEIN 3"/>
    <property type="match status" value="1"/>
</dbReference>
<feature type="short sequence motif" description="GXGXXG" evidence="6">
    <location>
        <begin position="25"/>
        <end position="30"/>
    </location>
</feature>
<dbReference type="SMR" id="A0A067GV30"/>
<keyword evidence="5 6" id="KW-0443">Lipid metabolism</keyword>
<gene>
    <name evidence="9" type="ORF">CISIN_1g015720mg</name>
</gene>
<evidence type="ECO:0000256" key="7">
    <source>
        <dbReference type="RuleBase" id="RU361262"/>
    </source>
</evidence>
<organism evidence="9 10">
    <name type="scientific">Citrus sinensis</name>
    <name type="common">Sweet orange</name>
    <name type="synonym">Citrus aurantium var. sinensis</name>
    <dbReference type="NCBI Taxonomy" id="2711"/>
    <lineage>
        <taxon>Eukaryota</taxon>
        <taxon>Viridiplantae</taxon>
        <taxon>Streptophyta</taxon>
        <taxon>Embryophyta</taxon>
        <taxon>Tracheophyta</taxon>
        <taxon>Spermatophyta</taxon>
        <taxon>Magnoliopsida</taxon>
        <taxon>eudicotyledons</taxon>
        <taxon>Gunneridae</taxon>
        <taxon>Pentapetalae</taxon>
        <taxon>rosids</taxon>
        <taxon>malvids</taxon>
        <taxon>Sapindales</taxon>
        <taxon>Rutaceae</taxon>
        <taxon>Aurantioideae</taxon>
        <taxon>Citrus</taxon>
    </lineage>
</organism>
<dbReference type="GO" id="GO:0004620">
    <property type="term" value="F:phospholipase activity"/>
    <property type="evidence" value="ECO:0000318"/>
    <property type="project" value="GO_Central"/>
</dbReference>
<dbReference type="SUPFAM" id="SSF52151">
    <property type="entry name" value="FabD/lysophospholipase-like"/>
    <property type="match status" value="1"/>
</dbReference>
<evidence type="ECO:0000256" key="2">
    <source>
        <dbReference type="ARBA" id="ARBA00022801"/>
    </source>
</evidence>
<feature type="short sequence motif" description="GXSXG" evidence="6">
    <location>
        <begin position="63"/>
        <end position="67"/>
    </location>
</feature>
<dbReference type="InterPro" id="IPR002641">
    <property type="entry name" value="PNPLA_dom"/>
</dbReference>
<dbReference type="Pfam" id="PF01734">
    <property type="entry name" value="Patatin"/>
    <property type="match status" value="1"/>
</dbReference>
<evidence type="ECO:0000256" key="6">
    <source>
        <dbReference type="PROSITE-ProRule" id="PRU01161"/>
    </source>
</evidence>
<comment type="domain">
    <text evidence="7">The nitrogen atoms of the two glycine residues in the GGXR motif define the oxyanion hole, and stabilize the oxyanion that forms during the nucleophilic attack by the catalytic serine during substrate cleavage.</text>
</comment>
<protein>
    <recommendedName>
        <fullName evidence="7">Patatin</fullName>
        <ecNumber evidence="7">3.1.1.-</ecNumber>
    </recommendedName>
</protein>
<dbReference type="CDD" id="cd07214">
    <property type="entry name" value="Pat17_isozyme_like"/>
    <property type="match status" value="1"/>
</dbReference>
<evidence type="ECO:0000259" key="8">
    <source>
        <dbReference type="PROSITE" id="PS51635"/>
    </source>
</evidence>
<dbReference type="eggNOG" id="KOG0513">
    <property type="taxonomic scope" value="Eukaryota"/>
</dbReference>
<dbReference type="EMBL" id="KK784878">
    <property type="protein sequence ID" value="KDO79282.1"/>
    <property type="molecule type" value="Genomic_DNA"/>
</dbReference>
<dbReference type="PANTHER" id="PTHR32176">
    <property type="entry name" value="XYLOSE ISOMERASE"/>
    <property type="match status" value="1"/>
</dbReference>
<keyword evidence="4 6" id="KW-0442">Lipid degradation</keyword>
<evidence type="ECO:0000256" key="5">
    <source>
        <dbReference type="ARBA" id="ARBA00023098"/>
    </source>
</evidence>
<accession>A0A067GV30</accession>
<feature type="short sequence motif" description="DGA/G" evidence="6">
    <location>
        <begin position="215"/>
        <end position="217"/>
    </location>
</feature>
<feature type="active site" description="Proton acceptor" evidence="6">
    <location>
        <position position="215"/>
    </location>
</feature>